<dbReference type="FunFam" id="2.60.40.1910:FF:000008">
    <property type="entry name" value="Aminopeptidase"/>
    <property type="match status" value="1"/>
</dbReference>
<evidence type="ECO:0000256" key="9">
    <source>
        <dbReference type="ARBA" id="ARBA00022729"/>
    </source>
</evidence>
<dbReference type="PRINTS" id="PR00756">
    <property type="entry name" value="ALADIPTASE"/>
</dbReference>
<dbReference type="EC" id="3.4.11.-" evidence="21"/>
<evidence type="ECO:0000256" key="17">
    <source>
        <dbReference type="ARBA" id="ARBA00023288"/>
    </source>
</evidence>
<evidence type="ECO:0000259" key="24">
    <source>
        <dbReference type="Pfam" id="PF17900"/>
    </source>
</evidence>
<keyword evidence="8 19" id="KW-0479">Metal-binding</keyword>
<feature type="binding site" evidence="19">
    <location>
        <position position="48"/>
    </location>
    <ligand>
        <name>Zn(2+)</name>
        <dbReference type="ChEBI" id="CHEBI:29105"/>
        <note>catalytic</note>
    </ligand>
</feature>
<dbReference type="InterPro" id="IPR050344">
    <property type="entry name" value="Peptidase_M1_aminopeptidases"/>
</dbReference>
<evidence type="ECO:0000256" key="16">
    <source>
        <dbReference type="ARBA" id="ARBA00023180"/>
    </source>
</evidence>
<evidence type="ECO:0000256" key="7">
    <source>
        <dbReference type="ARBA" id="ARBA00022692"/>
    </source>
</evidence>
<evidence type="ECO:0000259" key="23">
    <source>
        <dbReference type="Pfam" id="PF11838"/>
    </source>
</evidence>
<keyword evidence="12" id="KW-0735">Signal-anchor</keyword>
<dbReference type="Pfam" id="PF01433">
    <property type="entry name" value="Peptidase_M1"/>
    <property type="match status" value="2"/>
</dbReference>
<evidence type="ECO:0000256" key="14">
    <source>
        <dbReference type="ARBA" id="ARBA00023049"/>
    </source>
</evidence>
<dbReference type="PANTHER" id="PTHR11533:SF290">
    <property type="entry name" value="AMINOPEPTIDASE"/>
    <property type="match status" value="1"/>
</dbReference>
<gene>
    <name evidence="25" type="ORF">TTEB3V08_LOCUS11582</name>
</gene>
<feature type="binding site" evidence="19">
    <location>
        <position position="25"/>
    </location>
    <ligand>
        <name>Zn(2+)</name>
        <dbReference type="ChEBI" id="CHEBI:29105"/>
        <note>catalytic</note>
    </ligand>
</feature>
<comment type="subcellular location">
    <subcellularLocation>
        <location evidence="2">Cell membrane</location>
        <topology evidence="2">Lipid-anchor</topology>
        <topology evidence="2">GPI-anchor</topology>
    </subcellularLocation>
    <subcellularLocation>
        <location evidence="1">Membrane</location>
        <topology evidence="1">Single-pass type II membrane protein</topology>
    </subcellularLocation>
</comment>
<dbReference type="GO" id="GO:0006508">
    <property type="term" value="P:proteolysis"/>
    <property type="evidence" value="ECO:0007669"/>
    <property type="project" value="UniProtKB-KW"/>
</dbReference>
<dbReference type="GO" id="GO:0043171">
    <property type="term" value="P:peptide catabolic process"/>
    <property type="evidence" value="ECO:0007669"/>
    <property type="project" value="TreeGrafter"/>
</dbReference>
<accession>A0A7R9P180</accession>
<evidence type="ECO:0000256" key="5">
    <source>
        <dbReference type="ARBA" id="ARBA00022622"/>
    </source>
</evidence>
<evidence type="ECO:0000256" key="4">
    <source>
        <dbReference type="ARBA" id="ARBA00022475"/>
    </source>
</evidence>
<dbReference type="Gene3D" id="2.60.40.1910">
    <property type="match status" value="1"/>
</dbReference>
<sequence>MALDMRRSKIVQSADKQGIATTIAHEFAHQWFGNLVSPRWWSYAWLNEGFATYFEWFITAEVEKDWRIEDQFVIKEVQVALAADCLESSHPMTNLVNSPADISSIFDSISYAKAGSVIRMMSHFLSTSIFKAGLNTYLNAHHHNTAEASDLFTALHTSFLTVNPTSEISVIDVMNTWTTQMGYPVITVNRNYDTARTAKVKQERFLLTASADSSDNHDYKWWAPLTFTTNTSKDFTTTQTQIWLKASENETDLTDIAANDDWVIFNKQQIGFYRVNYDDTNWNLIISHLNSDQFTDIHVLNRAQLLDDSLNFARAGILDYTTALNITKYLSREDDYIPCIAADVSSVVYCTALREGGEEEWTFLKAQYDSSNVGTEQVLLLTALGCSTGTQIITNYLDLSISADSGIRKQDASRVFSAVYANPSGVDIAFQFLTENYQKISEFYGGLGTIGSILKGIAARISTQEQLVKLQSFVAENEAALGDAVTASKQAIETAQANLDWFASNRAALVTWLREHSPAAPEVTTLFIPTTTQGATCITISTTLISEMMRVTTAIILTFLSWNLSSAHLYSLSSSSHDTTASTQYRLPGDVIPRSYVIKLIPKLYDDFIFNGTVEITVEVVENTGTVTFHIDDLEIDEDSVVVSNLDTGTTVAVTNQTFDEVHNFYTLTLDQDLEKGNEYNILINYNGHHRDDMGGFYRSSYVNSTGDTVWLASTHFEPVRARRAFPCFDEPALKARFQISIAVPEGLHAISNMPLNTTDLDEDLELTWYHMNETPMPMSSYLVAFVVSDFENTTNNFTAVWHRPGIDSQAAYSSSVSPRTIQVLEDFTRVPYPLTKMDEVAVPDFSAGAMENWGIVTYRRIN</sequence>
<keyword evidence="13" id="KW-1133">Transmembrane helix</keyword>
<dbReference type="InterPro" id="IPR024571">
    <property type="entry name" value="ERAP1-like_C_dom"/>
</dbReference>
<dbReference type="PANTHER" id="PTHR11533">
    <property type="entry name" value="PROTEASE M1 ZINC METALLOPROTEASE"/>
    <property type="match status" value="1"/>
</dbReference>
<dbReference type="GO" id="GO:0008270">
    <property type="term" value="F:zinc ion binding"/>
    <property type="evidence" value="ECO:0007669"/>
    <property type="project" value="UniProtKB-UniRule"/>
</dbReference>
<dbReference type="InterPro" id="IPR001930">
    <property type="entry name" value="Peptidase_M1"/>
</dbReference>
<dbReference type="GO" id="GO:0070006">
    <property type="term" value="F:metalloaminopeptidase activity"/>
    <property type="evidence" value="ECO:0007669"/>
    <property type="project" value="TreeGrafter"/>
</dbReference>
<dbReference type="GO" id="GO:0005886">
    <property type="term" value="C:plasma membrane"/>
    <property type="evidence" value="ECO:0007669"/>
    <property type="project" value="UniProtKB-SubCell"/>
</dbReference>
<proteinExistence type="inferred from homology"/>
<feature type="active site" description="Proton acceptor" evidence="18">
    <location>
        <position position="26"/>
    </location>
</feature>
<dbReference type="GO" id="GO:0005615">
    <property type="term" value="C:extracellular space"/>
    <property type="evidence" value="ECO:0007669"/>
    <property type="project" value="TreeGrafter"/>
</dbReference>
<keyword evidence="5" id="KW-0336">GPI-anchor</keyword>
<evidence type="ECO:0000256" key="12">
    <source>
        <dbReference type="ARBA" id="ARBA00022968"/>
    </source>
</evidence>
<dbReference type="Gene3D" id="3.30.2010.30">
    <property type="match status" value="1"/>
</dbReference>
<feature type="domain" description="ERAP1-like C-terminal" evidence="23">
    <location>
        <begin position="340"/>
        <end position="494"/>
    </location>
</feature>
<evidence type="ECO:0000256" key="18">
    <source>
        <dbReference type="PIRSR" id="PIRSR634016-1"/>
    </source>
</evidence>
<dbReference type="CDD" id="cd09601">
    <property type="entry name" value="M1_APN-Q_like"/>
    <property type="match status" value="1"/>
</dbReference>
<keyword evidence="16" id="KW-0325">Glycoprotein</keyword>
<feature type="site" description="Transition state stabilizer" evidence="20">
    <location>
        <position position="111"/>
    </location>
</feature>
<evidence type="ECO:0000256" key="15">
    <source>
        <dbReference type="ARBA" id="ARBA00023136"/>
    </source>
</evidence>
<evidence type="ECO:0000256" key="13">
    <source>
        <dbReference type="ARBA" id="ARBA00022989"/>
    </source>
</evidence>
<dbReference type="GO" id="GO:0042277">
    <property type="term" value="F:peptide binding"/>
    <property type="evidence" value="ECO:0007669"/>
    <property type="project" value="TreeGrafter"/>
</dbReference>
<dbReference type="GO" id="GO:0005737">
    <property type="term" value="C:cytoplasm"/>
    <property type="evidence" value="ECO:0007669"/>
    <property type="project" value="TreeGrafter"/>
</dbReference>
<dbReference type="InterPro" id="IPR042097">
    <property type="entry name" value="Aminopeptidase_N-like_N_sf"/>
</dbReference>
<evidence type="ECO:0000256" key="6">
    <source>
        <dbReference type="ARBA" id="ARBA00022670"/>
    </source>
</evidence>
<evidence type="ECO:0000256" key="19">
    <source>
        <dbReference type="PIRSR" id="PIRSR634016-3"/>
    </source>
</evidence>
<dbReference type="EMBL" id="OE008930">
    <property type="protein sequence ID" value="CAD7463700.1"/>
    <property type="molecule type" value="Genomic_DNA"/>
</dbReference>
<evidence type="ECO:0000256" key="1">
    <source>
        <dbReference type="ARBA" id="ARBA00004606"/>
    </source>
</evidence>
<dbReference type="InterPro" id="IPR014782">
    <property type="entry name" value="Peptidase_M1_dom"/>
</dbReference>
<keyword evidence="14 21" id="KW-0482">Metalloprotease</keyword>
<keyword evidence="15" id="KW-0472">Membrane</keyword>
<evidence type="ECO:0000313" key="25">
    <source>
        <dbReference type="EMBL" id="CAD7463700.1"/>
    </source>
</evidence>
<protein>
    <recommendedName>
        <fullName evidence="21">Aminopeptidase</fullName>
        <ecNumber evidence="21">3.4.11.-</ecNumber>
    </recommendedName>
</protein>
<reference evidence="25" key="1">
    <citation type="submission" date="2020-11" db="EMBL/GenBank/DDBJ databases">
        <authorList>
            <person name="Tran Van P."/>
        </authorList>
    </citation>
    <scope>NUCLEOTIDE SEQUENCE</scope>
</reference>
<keyword evidence="4" id="KW-1003">Cell membrane</keyword>
<dbReference type="FunFam" id="2.60.40.1730:FF:000012">
    <property type="entry name" value="Aminopeptidase N"/>
    <property type="match status" value="1"/>
</dbReference>
<dbReference type="GO" id="GO:0098552">
    <property type="term" value="C:side of membrane"/>
    <property type="evidence" value="ECO:0007669"/>
    <property type="project" value="UniProtKB-KW"/>
</dbReference>
<evidence type="ECO:0000256" key="11">
    <source>
        <dbReference type="ARBA" id="ARBA00022833"/>
    </source>
</evidence>
<comment type="cofactor">
    <cofactor evidence="19 21">
        <name>Zn(2+)</name>
        <dbReference type="ChEBI" id="CHEBI:29105"/>
    </cofactor>
    <text evidence="19 21">Binds 1 zinc ion per subunit.</text>
</comment>
<evidence type="ECO:0000256" key="8">
    <source>
        <dbReference type="ARBA" id="ARBA00022723"/>
    </source>
</evidence>
<dbReference type="Gene3D" id="1.10.390.10">
    <property type="entry name" value="Neutral Protease Domain 2"/>
    <property type="match status" value="1"/>
</dbReference>
<dbReference type="SUPFAM" id="SSF63737">
    <property type="entry name" value="Leukotriene A4 hydrolase N-terminal domain"/>
    <property type="match status" value="1"/>
</dbReference>
<dbReference type="Pfam" id="PF11838">
    <property type="entry name" value="ERAP1_C"/>
    <property type="match status" value="2"/>
</dbReference>
<organism evidence="25">
    <name type="scientific">Timema tahoe</name>
    <dbReference type="NCBI Taxonomy" id="61484"/>
    <lineage>
        <taxon>Eukaryota</taxon>
        <taxon>Metazoa</taxon>
        <taxon>Ecdysozoa</taxon>
        <taxon>Arthropoda</taxon>
        <taxon>Hexapoda</taxon>
        <taxon>Insecta</taxon>
        <taxon>Pterygota</taxon>
        <taxon>Neoptera</taxon>
        <taxon>Polyneoptera</taxon>
        <taxon>Phasmatodea</taxon>
        <taxon>Timematodea</taxon>
        <taxon>Timematoidea</taxon>
        <taxon>Timematidae</taxon>
        <taxon>Timema</taxon>
    </lineage>
</organism>
<name>A0A7R9P180_9NEOP</name>
<feature type="domain" description="Peptidase M1 membrane alanine aminopeptidase" evidence="22">
    <location>
        <begin position="10"/>
        <end position="177"/>
    </location>
</feature>
<evidence type="ECO:0000256" key="21">
    <source>
        <dbReference type="RuleBase" id="RU364040"/>
    </source>
</evidence>
<feature type="domain" description="Peptidase M1 membrane alanine aminopeptidase" evidence="22">
    <location>
        <begin position="816"/>
        <end position="861"/>
    </location>
</feature>
<dbReference type="Gene3D" id="1.25.50.20">
    <property type="match status" value="2"/>
</dbReference>
<keyword evidence="21" id="KW-0031">Aminopeptidase</keyword>
<keyword evidence="11 19" id="KW-0862">Zinc</keyword>
<evidence type="ECO:0000256" key="3">
    <source>
        <dbReference type="ARBA" id="ARBA00010136"/>
    </source>
</evidence>
<dbReference type="AlphaFoldDB" id="A0A7R9P180"/>
<dbReference type="SUPFAM" id="SSF55486">
    <property type="entry name" value="Metalloproteases ('zincins'), catalytic domain"/>
    <property type="match status" value="2"/>
</dbReference>
<feature type="binding site" evidence="19">
    <location>
        <position position="29"/>
    </location>
    <ligand>
        <name>Zn(2+)</name>
        <dbReference type="ChEBI" id="CHEBI:29105"/>
        <note>catalytic</note>
    </ligand>
</feature>
<dbReference type="InterPro" id="IPR045357">
    <property type="entry name" value="Aminopeptidase_N-like_N"/>
</dbReference>
<keyword evidence="6 21" id="KW-0645">Protease</keyword>
<evidence type="ECO:0000256" key="20">
    <source>
        <dbReference type="PIRSR" id="PIRSR634016-4"/>
    </source>
</evidence>
<dbReference type="InterPro" id="IPR034016">
    <property type="entry name" value="M1_APN-typ"/>
</dbReference>
<dbReference type="InterPro" id="IPR027268">
    <property type="entry name" value="Peptidase_M4/M1_CTD_sf"/>
</dbReference>
<evidence type="ECO:0000256" key="10">
    <source>
        <dbReference type="ARBA" id="ARBA00022801"/>
    </source>
</evidence>
<comment type="similarity">
    <text evidence="3 21">Belongs to the peptidase M1 family.</text>
</comment>
<keyword evidence="7" id="KW-0812">Transmembrane</keyword>
<dbReference type="Gene3D" id="2.60.40.1730">
    <property type="entry name" value="tricorn interacting facor f3 domain"/>
    <property type="match status" value="1"/>
</dbReference>
<keyword evidence="17" id="KW-0449">Lipoprotein</keyword>
<dbReference type="Pfam" id="PF17900">
    <property type="entry name" value="Peptidase_M1_N"/>
    <property type="match status" value="1"/>
</dbReference>
<evidence type="ECO:0000259" key="22">
    <source>
        <dbReference type="Pfam" id="PF01433"/>
    </source>
</evidence>
<keyword evidence="9" id="KW-0732">Signal</keyword>
<keyword evidence="10 21" id="KW-0378">Hydrolase</keyword>
<feature type="domain" description="ERAP1-like C-terminal" evidence="23">
    <location>
        <begin position="262"/>
        <end position="339"/>
    </location>
</feature>
<evidence type="ECO:0000256" key="2">
    <source>
        <dbReference type="ARBA" id="ARBA00004609"/>
    </source>
</evidence>
<feature type="domain" description="Aminopeptidase N-like N-terminal" evidence="24">
    <location>
        <begin position="593"/>
        <end position="783"/>
    </location>
</feature>